<reference evidence="4 5" key="1">
    <citation type="submission" date="2024-01" db="EMBL/GenBank/DDBJ databases">
        <title>The genomes of 5 underutilized Papilionoideae crops provide insights into root nodulation and disease resistanc.</title>
        <authorList>
            <person name="Yuan L."/>
        </authorList>
    </citation>
    <scope>NUCLEOTIDE SEQUENCE [LARGE SCALE GENOMIC DNA]</scope>
    <source>
        <strain evidence="4">ZHUSHIDOU_FW_LH</strain>
        <tissue evidence="4">Leaf</tissue>
    </source>
</reference>
<organism evidence="4 5">
    <name type="scientific">Crotalaria pallida</name>
    <name type="common">Smooth rattlebox</name>
    <name type="synonym">Crotalaria striata</name>
    <dbReference type="NCBI Taxonomy" id="3830"/>
    <lineage>
        <taxon>Eukaryota</taxon>
        <taxon>Viridiplantae</taxon>
        <taxon>Streptophyta</taxon>
        <taxon>Embryophyta</taxon>
        <taxon>Tracheophyta</taxon>
        <taxon>Spermatophyta</taxon>
        <taxon>Magnoliopsida</taxon>
        <taxon>eudicotyledons</taxon>
        <taxon>Gunneridae</taxon>
        <taxon>Pentapetalae</taxon>
        <taxon>rosids</taxon>
        <taxon>fabids</taxon>
        <taxon>Fabales</taxon>
        <taxon>Fabaceae</taxon>
        <taxon>Papilionoideae</taxon>
        <taxon>50 kb inversion clade</taxon>
        <taxon>genistoids sensu lato</taxon>
        <taxon>core genistoids</taxon>
        <taxon>Crotalarieae</taxon>
        <taxon>Crotalaria</taxon>
    </lineage>
</organism>
<dbReference type="PANTHER" id="PTHR21450:SF39">
    <property type="entry name" value="BZIP TRANSCRIPTION FACTOR"/>
    <property type="match status" value="1"/>
</dbReference>
<keyword evidence="5" id="KW-1185">Reference proteome</keyword>
<gene>
    <name evidence="4" type="ORF">RIF29_17722</name>
</gene>
<evidence type="ECO:0000259" key="2">
    <source>
        <dbReference type="Pfam" id="PF04782"/>
    </source>
</evidence>
<feature type="compositionally biased region" description="Polar residues" evidence="1">
    <location>
        <begin position="143"/>
        <end position="155"/>
    </location>
</feature>
<dbReference type="EMBL" id="JAYWIO010000003">
    <property type="protein sequence ID" value="KAK7276579.1"/>
    <property type="molecule type" value="Genomic_DNA"/>
</dbReference>
<dbReference type="AlphaFoldDB" id="A0AAN9IFK2"/>
<feature type="region of interest" description="Disordered" evidence="1">
    <location>
        <begin position="298"/>
        <end position="335"/>
    </location>
</feature>
<dbReference type="InterPro" id="IPR006867">
    <property type="entry name" value="DUF632"/>
</dbReference>
<proteinExistence type="predicted"/>
<evidence type="ECO:0000256" key="1">
    <source>
        <dbReference type="SAM" id="MobiDB-lite"/>
    </source>
</evidence>
<feature type="region of interest" description="Disordered" evidence="1">
    <location>
        <begin position="142"/>
        <end position="171"/>
    </location>
</feature>
<dbReference type="PANTHER" id="PTHR21450">
    <property type="entry name" value="PROTEIN ALTERED PHOSPHATE STARVATION RESPONSE 1"/>
    <property type="match status" value="1"/>
</dbReference>
<feature type="region of interest" description="Disordered" evidence="1">
    <location>
        <begin position="771"/>
        <end position="806"/>
    </location>
</feature>
<feature type="region of interest" description="Disordered" evidence="1">
    <location>
        <begin position="228"/>
        <end position="286"/>
    </location>
</feature>
<feature type="compositionally biased region" description="Basic and acidic residues" evidence="1">
    <location>
        <begin position="263"/>
        <end position="273"/>
    </location>
</feature>
<dbReference type="InterPro" id="IPR006868">
    <property type="entry name" value="DUF630"/>
</dbReference>
<feature type="compositionally biased region" description="Basic and acidic residues" evidence="1">
    <location>
        <begin position="324"/>
        <end position="335"/>
    </location>
</feature>
<feature type="region of interest" description="Disordered" evidence="1">
    <location>
        <begin position="93"/>
        <end position="119"/>
    </location>
</feature>
<dbReference type="Pfam" id="PF04783">
    <property type="entry name" value="DUF630"/>
    <property type="match status" value="1"/>
</dbReference>
<evidence type="ECO:0000259" key="3">
    <source>
        <dbReference type="Pfam" id="PF04783"/>
    </source>
</evidence>
<protein>
    <recommendedName>
        <fullName evidence="6">DUF632 domain-containing protein</fullName>
    </recommendedName>
</protein>
<evidence type="ECO:0000313" key="4">
    <source>
        <dbReference type="EMBL" id="KAK7276579.1"/>
    </source>
</evidence>
<feature type="domain" description="DUF632" evidence="2">
    <location>
        <begin position="342"/>
        <end position="681"/>
    </location>
</feature>
<evidence type="ECO:0008006" key="6">
    <source>
        <dbReference type="Google" id="ProtNLM"/>
    </source>
</evidence>
<feature type="compositionally biased region" description="Acidic residues" evidence="1">
    <location>
        <begin position="244"/>
        <end position="255"/>
    </location>
</feature>
<accession>A0AAN9IFK2</accession>
<comment type="caution">
    <text evidence="4">The sequence shown here is derived from an EMBL/GenBank/DDBJ whole genome shotgun (WGS) entry which is preliminary data.</text>
</comment>
<sequence length="806" mass="90499">MGASSSKMEEDKALQLCRERKKFVRQALDGRCSLAAAHVSYIQSLKNTGTALRKFTEPEAPAAESSLYTSTNATPEPLALTERAISRLSFSSSSISQRVDAPEPFSPTPSPPSSSKFQANHMRISSASSKKVEVKPPVPVIGTVTSSSTPQNATPHFNGRSEETAFEDSSLPAGTPHWDFFGLFHPIDHQFSFQEGKEVHHDAGHVHQDAGHAGDISQLREEEGIPDLEDDEEKVSSHGMEGSLDSEDEFDDEPTTETLVQRFENRNRVDDRAQANGLPATTKHLIGDSASEVELVNGEKGNSPYLSPSKTAPAEVSQPPEINKSAEKENDSENKVCPKNFFSSMKDIEVLFIKASDSGREVPRMLEANKFHFRPIFPGKENGSLVSSFLKACFSCGEDPSQVPEEPAQNSVKYLTWHRTASSRSSSNPLGANPRDDVEDLTHNLFDTSCMISGSHASTLDRLYAWERKLYDEVKASEIVRKEYDTKCKILRHLESQGEKSSTIDKTRAIVKDLHSRIRVSIHRIDSISKRIEELRDKELQPQLEELIEGLSRMWEVMLECHRQQFQIMSASYHNSHARITMQSELHRQITAYLEDELHFLSSNLTKWIGAQKSYLEALTGWLQKCVSLQQKSSKRKRRPQSELLRYYGPPIYATCYVWLEKLGTLPIKDVADSIKSLAADTARFLPHQDKNERKGVNHPRMPVWKDDIVGESSNSLLRDDTSEDWVSGFDRFRASLIRFLGQLNSLSSSSVKMYAELRQAIQDAKTNYHRWNSQSQNGHSSSQSQDGNLNSESQEDQSKPQSQVD</sequence>
<feature type="domain" description="DUF630" evidence="3">
    <location>
        <begin position="1"/>
        <end position="59"/>
    </location>
</feature>
<dbReference type="Pfam" id="PF04782">
    <property type="entry name" value="DUF632"/>
    <property type="match status" value="1"/>
</dbReference>
<feature type="compositionally biased region" description="Low complexity" evidence="1">
    <location>
        <begin position="774"/>
        <end position="786"/>
    </location>
</feature>
<dbReference type="Proteomes" id="UP001372338">
    <property type="component" value="Unassembled WGS sequence"/>
</dbReference>
<name>A0AAN9IFK2_CROPI</name>
<evidence type="ECO:0000313" key="5">
    <source>
        <dbReference type="Proteomes" id="UP001372338"/>
    </source>
</evidence>